<dbReference type="PANTHER" id="PTHR44196:SF1">
    <property type="entry name" value="DEHYDROGENASE_REDUCTASE SDR FAMILY MEMBER 7B"/>
    <property type="match status" value="1"/>
</dbReference>
<dbReference type="InterPro" id="IPR036291">
    <property type="entry name" value="NAD(P)-bd_dom_sf"/>
</dbReference>
<dbReference type="Proteomes" id="UP000239203">
    <property type="component" value="Unassembled WGS sequence"/>
</dbReference>
<organism evidence="3 4">
    <name type="scientific">Actinokineospora auranticolor</name>
    <dbReference type="NCBI Taxonomy" id="155976"/>
    <lineage>
        <taxon>Bacteria</taxon>
        <taxon>Bacillati</taxon>
        <taxon>Actinomycetota</taxon>
        <taxon>Actinomycetes</taxon>
        <taxon>Pseudonocardiales</taxon>
        <taxon>Pseudonocardiaceae</taxon>
        <taxon>Actinokineospora</taxon>
    </lineage>
</organism>
<comment type="caution">
    <text evidence="3">The sequence shown here is derived from an EMBL/GenBank/DDBJ whole genome shotgun (WGS) entry which is preliminary data.</text>
</comment>
<accession>A0A2S6GJU7</accession>
<sequence>MELDGAVAVLTGAALGIGPVVAEHLARAGVRLAIVARAEDDPRATQRRLTGYDTFVVPADLTDDDERERVVRVVREVLGPPTLLVTNPAAAHVAHFRDVTAGDVRRVIGLDLIATQALTARLLPDMLAAGRGHIVTIGSVAGRTGYPYGVLDSAAKHGVVGFTRALREELRGTGVGVSVVHPTLVAETDAPGGRPRALGRVGPEDVAAAVLRCVRRDRAEITVAPPVARIANAVSALSPRLASWVGRRGGVHDYLRAIADRHR</sequence>
<dbReference type="InterPro" id="IPR002347">
    <property type="entry name" value="SDR_fam"/>
</dbReference>
<name>A0A2S6GJU7_9PSEU</name>
<dbReference type="SUPFAM" id="SSF51735">
    <property type="entry name" value="NAD(P)-binding Rossmann-fold domains"/>
    <property type="match status" value="1"/>
</dbReference>
<evidence type="ECO:0000256" key="2">
    <source>
        <dbReference type="ARBA" id="ARBA00023002"/>
    </source>
</evidence>
<proteinExistence type="inferred from homology"/>
<evidence type="ECO:0000256" key="1">
    <source>
        <dbReference type="ARBA" id="ARBA00006484"/>
    </source>
</evidence>
<dbReference type="Pfam" id="PF00106">
    <property type="entry name" value="adh_short"/>
    <property type="match status" value="1"/>
</dbReference>
<keyword evidence="4" id="KW-1185">Reference proteome</keyword>
<dbReference type="Gene3D" id="3.40.50.720">
    <property type="entry name" value="NAD(P)-binding Rossmann-like Domain"/>
    <property type="match status" value="1"/>
</dbReference>
<keyword evidence="2" id="KW-0560">Oxidoreductase</keyword>
<dbReference type="RefSeq" id="WP_181043700.1">
    <property type="nucleotide sequence ID" value="NZ_CP154825.1"/>
</dbReference>
<dbReference type="PANTHER" id="PTHR44196">
    <property type="entry name" value="DEHYDROGENASE/REDUCTASE SDR FAMILY MEMBER 7B"/>
    <property type="match status" value="1"/>
</dbReference>
<reference evidence="3 4" key="1">
    <citation type="submission" date="2018-02" db="EMBL/GenBank/DDBJ databases">
        <title>Genomic Encyclopedia of Archaeal and Bacterial Type Strains, Phase II (KMG-II): from individual species to whole genera.</title>
        <authorList>
            <person name="Goeker M."/>
        </authorList>
    </citation>
    <scope>NUCLEOTIDE SEQUENCE [LARGE SCALE GENOMIC DNA]</scope>
    <source>
        <strain evidence="3 4">YU 961-1</strain>
    </source>
</reference>
<comment type="similarity">
    <text evidence="1">Belongs to the short-chain dehydrogenases/reductases (SDR) family.</text>
</comment>
<dbReference type="AlphaFoldDB" id="A0A2S6GJU7"/>
<evidence type="ECO:0000313" key="3">
    <source>
        <dbReference type="EMBL" id="PPK65485.1"/>
    </source>
</evidence>
<evidence type="ECO:0000313" key="4">
    <source>
        <dbReference type="Proteomes" id="UP000239203"/>
    </source>
</evidence>
<dbReference type="PRINTS" id="PR00081">
    <property type="entry name" value="GDHRDH"/>
</dbReference>
<gene>
    <name evidence="3" type="ORF">CLV40_114137</name>
</gene>
<dbReference type="EMBL" id="PTIX01000014">
    <property type="protein sequence ID" value="PPK65485.1"/>
    <property type="molecule type" value="Genomic_DNA"/>
</dbReference>
<dbReference type="GO" id="GO:0016020">
    <property type="term" value="C:membrane"/>
    <property type="evidence" value="ECO:0007669"/>
    <property type="project" value="TreeGrafter"/>
</dbReference>
<dbReference type="GO" id="GO:0016491">
    <property type="term" value="F:oxidoreductase activity"/>
    <property type="evidence" value="ECO:0007669"/>
    <property type="project" value="UniProtKB-KW"/>
</dbReference>
<protein>
    <submittedName>
        <fullName evidence="3">Short-subunit dehydrogenase</fullName>
    </submittedName>
</protein>